<evidence type="ECO:0000256" key="4">
    <source>
        <dbReference type="ARBA" id="ARBA00023125"/>
    </source>
</evidence>
<keyword evidence="6 7" id="KW-0539">Nucleus</keyword>
<evidence type="ECO:0000256" key="7">
    <source>
        <dbReference type="RuleBase" id="RU004019"/>
    </source>
</evidence>
<keyword evidence="3" id="KW-0805">Transcription regulation</keyword>
<evidence type="ECO:0000256" key="6">
    <source>
        <dbReference type="ARBA" id="ARBA00023242"/>
    </source>
</evidence>
<evidence type="ECO:0000256" key="3">
    <source>
        <dbReference type="ARBA" id="ARBA00023015"/>
    </source>
</evidence>
<dbReference type="InterPro" id="IPR013761">
    <property type="entry name" value="SAM/pointed_sf"/>
</dbReference>
<dbReference type="FunFam" id="1.10.150.50:FF:000014">
    <property type="entry name" value="Protein c-ets-1 isoform 1"/>
    <property type="match status" value="1"/>
</dbReference>
<evidence type="ECO:0008006" key="12">
    <source>
        <dbReference type="Google" id="ProtNLM"/>
    </source>
</evidence>
<evidence type="ECO:0000256" key="2">
    <source>
        <dbReference type="ARBA" id="ARBA00005562"/>
    </source>
</evidence>
<comment type="similarity">
    <text evidence="2 7">Belongs to the ETS family.</text>
</comment>
<protein>
    <recommendedName>
        <fullName evidence="12">Protein C-ets-2</fullName>
    </recommendedName>
</protein>
<feature type="domain" description="PNT" evidence="9">
    <location>
        <begin position="86"/>
        <end position="171"/>
    </location>
</feature>
<evidence type="ECO:0000256" key="5">
    <source>
        <dbReference type="ARBA" id="ARBA00023163"/>
    </source>
</evidence>
<dbReference type="Pfam" id="PF00178">
    <property type="entry name" value="Ets"/>
    <property type="match status" value="1"/>
</dbReference>
<dbReference type="InterPro" id="IPR046328">
    <property type="entry name" value="ETS_fam"/>
</dbReference>
<keyword evidence="4 7" id="KW-0238">DNA-binding</keyword>
<evidence type="ECO:0000256" key="1">
    <source>
        <dbReference type="ARBA" id="ARBA00004123"/>
    </source>
</evidence>
<keyword evidence="5" id="KW-0804">Transcription</keyword>
<dbReference type="PROSITE" id="PS50061">
    <property type="entry name" value="ETS_DOMAIN_3"/>
    <property type="match status" value="1"/>
</dbReference>
<name>A0AAV3B862_PYXAD</name>
<reference evidence="10" key="1">
    <citation type="thesis" date="2020" institute="ProQuest LLC" country="789 East Eisenhower Parkway, Ann Arbor, MI, USA">
        <title>Comparative Genomics and Chromosome Evolution.</title>
        <authorList>
            <person name="Mudd A.B."/>
        </authorList>
    </citation>
    <scope>NUCLEOTIDE SEQUENCE</scope>
    <source>
        <strain evidence="10">1538</strain>
        <tissue evidence="10">Blood</tissue>
    </source>
</reference>
<dbReference type="PANTHER" id="PTHR11849:SF188">
    <property type="entry name" value="PROTEIN C-ETS-2"/>
    <property type="match status" value="1"/>
</dbReference>
<dbReference type="InterPro" id="IPR036390">
    <property type="entry name" value="WH_DNA-bd_sf"/>
</dbReference>
<accession>A0AAV3B862</accession>
<dbReference type="InterPro" id="IPR000418">
    <property type="entry name" value="Ets_dom"/>
</dbReference>
<dbReference type="PROSITE" id="PS51433">
    <property type="entry name" value="PNT"/>
    <property type="match status" value="1"/>
</dbReference>
<dbReference type="InterPro" id="IPR045688">
    <property type="entry name" value="Ets1_N_flank"/>
</dbReference>
<dbReference type="SMART" id="SM00413">
    <property type="entry name" value="ETS"/>
    <property type="match status" value="1"/>
</dbReference>
<keyword evidence="11" id="KW-1185">Reference proteome</keyword>
<evidence type="ECO:0000313" key="10">
    <source>
        <dbReference type="EMBL" id="DBA34520.1"/>
    </source>
</evidence>
<dbReference type="GO" id="GO:0030154">
    <property type="term" value="P:cell differentiation"/>
    <property type="evidence" value="ECO:0007669"/>
    <property type="project" value="TreeGrafter"/>
</dbReference>
<dbReference type="PRINTS" id="PR00454">
    <property type="entry name" value="ETSDOMAIN"/>
</dbReference>
<dbReference type="SMART" id="SM00251">
    <property type="entry name" value="SAM_PNT"/>
    <property type="match status" value="1"/>
</dbReference>
<dbReference type="EMBL" id="DYDO01000001">
    <property type="protein sequence ID" value="DBA34520.1"/>
    <property type="molecule type" value="Genomic_DNA"/>
</dbReference>
<dbReference type="GO" id="GO:0043565">
    <property type="term" value="F:sequence-specific DNA binding"/>
    <property type="evidence" value="ECO:0007669"/>
    <property type="project" value="InterPro"/>
</dbReference>
<dbReference type="SUPFAM" id="SSF46785">
    <property type="entry name" value="Winged helix' DNA-binding domain"/>
    <property type="match status" value="1"/>
</dbReference>
<dbReference type="GO" id="GO:0005634">
    <property type="term" value="C:nucleus"/>
    <property type="evidence" value="ECO:0007669"/>
    <property type="project" value="UniProtKB-SubCell"/>
</dbReference>
<dbReference type="PIRSF" id="PIRSF001698">
    <property type="entry name" value="Transforming_factor_C-ets"/>
    <property type="match status" value="1"/>
</dbReference>
<feature type="domain" description="ETS" evidence="8">
    <location>
        <begin position="361"/>
        <end position="441"/>
    </location>
</feature>
<comment type="subcellular location">
    <subcellularLocation>
        <location evidence="1 7">Nucleus</location>
    </subcellularLocation>
</comment>
<dbReference type="Pfam" id="PF19525">
    <property type="entry name" value="Ets1_N_flank"/>
    <property type="match status" value="1"/>
</dbReference>
<organism evidence="10 11">
    <name type="scientific">Pyxicephalus adspersus</name>
    <name type="common">African bullfrog</name>
    <dbReference type="NCBI Taxonomy" id="30357"/>
    <lineage>
        <taxon>Eukaryota</taxon>
        <taxon>Metazoa</taxon>
        <taxon>Chordata</taxon>
        <taxon>Craniata</taxon>
        <taxon>Vertebrata</taxon>
        <taxon>Euteleostomi</taxon>
        <taxon>Amphibia</taxon>
        <taxon>Batrachia</taxon>
        <taxon>Anura</taxon>
        <taxon>Neobatrachia</taxon>
        <taxon>Ranoidea</taxon>
        <taxon>Pyxicephalidae</taxon>
        <taxon>Pyxicephalinae</taxon>
        <taxon>Pyxicephalus</taxon>
    </lineage>
</organism>
<proteinExistence type="inferred from homology"/>
<dbReference type="Pfam" id="PF02198">
    <property type="entry name" value="SAM_PNT"/>
    <property type="match status" value="1"/>
</dbReference>
<gene>
    <name evidence="10" type="ORF">GDO54_002071</name>
</gene>
<dbReference type="Gene3D" id="1.10.10.10">
    <property type="entry name" value="Winged helix-like DNA-binding domain superfamily/Winged helix DNA-binding domain"/>
    <property type="match status" value="1"/>
</dbReference>
<dbReference type="PROSITE" id="PS00346">
    <property type="entry name" value="ETS_DOMAIN_2"/>
    <property type="match status" value="1"/>
</dbReference>
<dbReference type="Proteomes" id="UP001181693">
    <property type="component" value="Unassembled WGS sequence"/>
</dbReference>
<dbReference type="SUPFAM" id="SSF47769">
    <property type="entry name" value="SAM/Pointed domain"/>
    <property type="match status" value="1"/>
</dbReference>
<sequence>MTEFDIRNMDQVAPVYNHRGVLKRQLAFDINLPTSIYTGLFSAYDAYEEEQAVPTGLDSLPHDSSSCELPLLTPCSKAVMSQALKATFNGFTKEQRRLGIPINPWLWTENQVCQWLIWAANEFSLENVNFHKFIMNGQELCSLGKEQFLELAPDFVGDILWEHLEQMMKEQEKLQGQYIDGSNHTQWVNMDSLSFSMDPMHCGSQVQSYPKTEMYNDLCPPPQVPNLLPVKQEFQSYPCMKSAMSNNYSSVNPNFHSNMNILLGSLTSGKSVDLDSVDSGLESFESTDSLLHSWTSQSSLVDMQRVPSYESFEEDASQSLCLNKPSMSFKDYIQDRNDPVEQGKPVIPAAILAGFTGSGPIQLWQFLLEFLTDKSCQPFISWTGDGWEFKLTDPDEVARRWGKRKNKPKMNYEKLSRGLRYYYDKNIIHKTSGKRYVYRFVCDLHNLLGYSAEELHAMLGVQPDTDE</sequence>
<dbReference type="AlphaFoldDB" id="A0AAV3B862"/>
<dbReference type="PANTHER" id="PTHR11849">
    <property type="entry name" value="ETS"/>
    <property type="match status" value="1"/>
</dbReference>
<comment type="caution">
    <text evidence="10">The sequence shown here is derived from an EMBL/GenBank/DDBJ whole genome shotgun (WGS) entry which is preliminary data.</text>
</comment>
<evidence type="ECO:0000313" key="11">
    <source>
        <dbReference type="Proteomes" id="UP001181693"/>
    </source>
</evidence>
<dbReference type="GO" id="GO:0000981">
    <property type="term" value="F:DNA-binding transcription factor activity, RNA polymerase II-specific"/>
    <property type="evidence" value="ECO:0007669"/>
    <property type="project" value="TreeGrafter"/>
</dbReference>
<dbReference type="FunFam" id="1.10.10.10:FF:000097">
    <property type="entry name" value="Protein c-ets-1 isoform 1"/>
    <property type="match status" value="1"/>
</dbReference>
<dbReference type="InterPro" id="IPR016311">
    <property type="entry name" value="Transform_prot_C-ets"/>
</dbReference>
<evidence type="ECO:0000259" key="9">
    <source>
        <dbReference type="PROSITE" id="PS51433"/>
    </source>
</evidence>
<dbReference type="Gene3D" id="1.10.150.50">
    <property type="entry name" value="Transcription Factor, Ets-1"/>
    <property type="match status" value="1"/>
</dbReference>
<dbReference type="InterPro" id="IPR036388">
    <property type="entry name" value="WH-like_DNA-bd_sf"/>
</dbReference>
<dbReference type="InterPro" id="IPR003118">
    <property type="entry name" value="Pointed_dom"/>
</dbReference>
<evidence type="ECO:0000259" key="8">
    <source>
        <dbReference type="PROSITE" id="PS50061"/>
    </source>
</evidence>